<dbReference type="InterPro" id="IPR036396">
    <property type="entry name" value="Cyt_P450_sf"/>
</dbReference>
<keyword evidence="2" id="KW-0503">Monooxygenase</keyword>
<organism evidence="3 4">
    <name type="scientific">Mycolicibacterium anyangense</name>
    <dbReference type="NCBI Taxonomy" id="1431246"/>
    <lineage>
        <taxon>Bacteria</taxon>
        <taxon>Bacillati</taxon>
        <taxon>Actinomycetota</taxon>
        <taxon>Actinomycetes</taxon>
        <taxon>Mycobacteriales</taxon>
        <taxon>Mycobacteriaceae</taxon>
        <taxon>Mycolicibacterium</taxon>
    </lineage>
</organism>
<keyword evidence="2" id="KW-0408">Iron</keyword>
<proteinExistence type="inferred from homology"/>
<dbReference type="GO" id="GO:0016705">
    <property type="term" value="F:oxidoreductase activity, acting on paired donors, with incorporation or reduction of molecular oxygen"/>
    <property type="evidence" value="ECO:0007669"/>
    <property type="project" value="InterPro"/>
</dbReference>
<accession>A0A6N4WED7</accession>
<name>A0A6N4WED7_9MYCO</name>
<evidence type="ECO:0000313" key="4">
    <source>
        <dbReference type="Proteomes" id="UP000467249"/>
    </source>
</evidence>
<dbReference type="RefSeq" id="WP_322790607.1">
    <property type="nucleotide sequence ID" value="NZ_AP022620.1"/>
</dbReference>
<reference evidence="3 4" key="1">
    <citation type="journal article" date="2019" name="Emerg. Microbes Infect.">
        <title>Comprehensive subspecies identification of 175 nontuberculous mycobacteria species based on 7547 genomic profiles.</title>
        <authorList>
            <person name="Matsumoto Y."/>
            <person name="Kinjo T."/>
            <person name="Motooka D."/>
            <person name="Nabeya D."/>
            <person name="Jung N."/>
            <person name="Uechi K."/>
            <person name="Horii T."/>
            <person name="Iida T."/>
            <person name="Fujita J."/>
            <person name="Nakamura S."/>
        </authorList>
    </citation>
    <scope>NUCLEOTIDE SEQUENCE [LARGE SCALE GENOMIC DNA]</scope>
    <source>
        <strain evidence="3 4">JCM 30275</strain>
    </source>
</reference>
<dbReference type="AlphaFoldDB" id="A0A6N4WED7"/>
<dbReference type="Proteomes" id="UP000467249">
    <property type="component" value="Chromosome"/>
</dbReference>
<dbReference type="GO" id="GO:0005506">
    <property type="term" value="F:iron ion binding"/>
    <property type="evidence" value="ECO:0007669"/>
    <property type="project" value="InterPro"/>
</dbReference>
<dbReference type="PROSITE" id="PS00086">
    <property type="entry name" value="CYTOCHROME_P450"/>
    <property type="match status" value="1"/>
</dbReference>
<keyword evidence="4" id="KW-1185">Reference proteome</keyword>
<protein>
    <submittedName>
        <fullName evidence="3">Cytochrome P450</fullName>
    </submittedName>
</protein>
<dbReference type="PANTHER" id="PTHR46696:SF1">
    <property type="entry name" value="CYTOCHROME P450 YJIB-RELATED"/>
    <property type="match status" value="1"/>
</dbReference>
<dbReference type="Gene3D" id="1.10.630.10">
    <property type="entry name" value="Cytochrome P450"/>
    <property type="match status" value="1"/>
</dbReference>
<dbReference type="KEGG" id="many:MANY_28880"/>
<dbReference type="EMBL" id="AP022620">
    <property type="protein sequence ID" value="BBZ77551.1"/>
    <property type="molecule type" value="Genomic_DNA"/>
</dbReference>
<dbReference type="InterPro" id="IPR017972">
    <property type="entry name" value="Cyt_P450_CS"/>
</dbReference>
<dbReference type="Pfam" id="PF00067">
    <property type="entry name" value="p450"/>
    <property type="match status" value="1"/>
</dbReference>
<dbReference type="GO" id="GO:0004497">
    <property type="term" value="F:monooxygenase activity"/>
    <property type="evidence" value="ECO:0007669"/>
    <property type="project" value="UniProtKB-KW"/>
</dbReference>
<keyword evidence="2" id="KW-0560">Oxidoreductase</keyword>
<evidence type="ECO:0000256" key="2">
    <source>
        <dbReference type="RuleBase" id="RU000461"/>
    </source>
</evidence>
<dbReference type="SUPFAM" id="SSF48264">
    <property type="entry name" value="Cytochrome P450"/>
    <property type="match status" value="1"/>
</dbReference>
<dbReference type="InterPro" id="IPR001128">
    <property type="entry name" value="Cyt_P450"/>
</dbReference>
<gene>
    <name evidence="3" type="ORF">MANY_28880</name>
</gene>
<dbReference type="PANTHER" id="PTHR46696">
    <property type="entry name" value="P450, PUTATIVE (EUROFUNG)-RELATED"/>
    <property type="match status" value="1"/>
</dbReference>
<dbReference type="GO" id="GO:0020037">
    <property type="term" value="F:heme binding"/>
    <property type="evidence" value="ECO:0007669"/>
    <property type="project" value="InterPro"/>
</dbReference>
<keyword evidence="2" id="KW-0479">Metal-binding</keyword>
<sequence>MRTRLSPASRAPGTPTYGADLYRTEAILDPYPHYARLRQLGPVVWLARHKVHALPRFTECKAVLRDDATFASANGVALNAVSNRLSTGTTIASDGEEHSRRRKLVAHRMFPRALNALNDQVQTLATEVIDTAVRRGRVDGAALAEALPFALVPDLVGWPVEHRGHLMDWAAATFDCLGPLNGRSVRAAPRTVQMLLFARRIVREGNVLPGSMAAELLDAAEKGEIDRSDCPALLVDYLGPALDTTISAISNALSLFAAHPDQWQLLREEPDRLPNAVNEIVRFESPIRAFARRVAVDTDIAGTPLRAGSQVLVMYASANRDEREWEAPDTFDITRDAGRHLGFGQGAHACAGQALARLEATAFLRALMARVKRLEPAGAPTWIHNNIIRRHEHLPIRLVAA</sequence>
<comment type="similarity">
    <text evidence="1 2">Belongs to the cytochrome P450 family.</text>
</comment>
<evidence type="ECO:0000313" key="3">
    <source>
        <dbReference type="EMBL" id="BBZ77551.1"/>
    </source>
</evidence>
<keyword evidence="2" id="KW-0349">Heme</keyword>
<evidence type="ECO:0000256" key="1">
    <source>
        <dbReference type="ARBA" id="ARBA00010617"/>
    </source>
</evidence>